<dbReference type="InterPro" id="IPR009057">
    <property type="entry name" value="Homeodomain-like_sf"/>
</dbReference>
<dbReference type="InterPro" id="IPR050109">
    <property type="entry name" value="HTH-type_TetR-like_transc_reg"/>
</dbReference>
<dbReference type="GO" id="GO:0003700">
    <property type="term" value="F:DNA-binding transcription factor activity"/>
    <property type="evidence" value="ECO:0007669"/>
    <property type="project" value="TreeGrafter"/>
</dbReference>
<keyword evidence="2 4" id="KW-0238">DNA-binding</keyword>
<keyword evidence="1" id="KW-0805">Transcription regulation</keyword>
<protein>
    <submittedName>
        <fullName evidence="6">Helix-turn-helix transcriptional regulator</fullName>
    </submittedName>
</protein>
<dbReference type="PRINTS" id="PR00455">
    <property type="entry name" value="HTHTETR"/>
</dbReference>
<gene>
    <name evidence="6" type="ORF">G5V58_16595</name>
</gene>
<evidence type="ECO:0000256" key="4">
    <source>
        <dbReference type="PROSITE-ProRule" id="PRU00335"/>
    </source>
</evidence>
<dbReference type="InterPro" id="IPR001647">
    <property type="entry name" value="HTH_TetR"/>
</dbReference>
<accession>A0A6G6WG40</accession>
<evidence type="ECO:0000313" key="6">
    <source>
        <dbReference type="EMBL" id="QIG44176.1"/>
    </source>
</evidence>
<dbReference type="SUPFAM" id="SSF48498">
    <property type="entry name" value="Tetracyclin repressor-like, C-terminal domain"/>
    <property type="match status" value="1"/>
</dbReference>
<dbReference type="SUPFAM" id="SSF46689">
    <property type="entry name" value="Homeodomain-like"/>
    <property type="match status" value="1"/>
</dbReference>
<dbReference type="RefSeq" id="WP_165235112.1">
    <property type="nucleotide sequence ID" value="NZ_CP049257.1"/>
</dbReference>
<evidence type="ECO:0000256" key="1">
    <source>
        <dbReference type="ARBA" id="ARBA00023015"/>
    </source>
</evidence>
<sequence length="212" mass="22832">MGERVKRSYDASRRRAAAEATRLSVLAAARELFVEQGYAATSVQAVAERAGVSLDTVYATVGRKAQLLLAVHDMALAEGPAPVPAGQRDYVRAVEEAPTAEAKIRTYAAAMGRVLPRSVPIMRALQEAGGTEPECAAQHRAISERRAANMRLFVAGLRAAGGLREDLSDDDAADLVWSLNSPEWFELVTSRGRTPEQYADVLADVLVRTLLA</sequence>
<name>A0A6G6WG40_9ACTN</name>
<dbReference type="InterPro" id="IPR036271">
    <property type="entry name" value="Tet_transcr_reg_TetR-rel_C_sf"/>
</dbReference>
<dbReference type="AlphaFoldDB" id="A0A6G6WG40"/>
<dbReference type="EMBL" id="CP049257">
    <property type="protein sequence ID" value="QIG44176.1"/>
    <property type="molecule type" value="Genomic_DNA"/>
</dbReference>
<dbReference type="GO" id="GO:0000976">
    <property type="term" value="F:transcription cis-regulatory region binding"/>
    <property type="evidence" value="ECO:0007669"/>
    <property type="project" value="TreeGrafter"/>
</dbReference>
<reference evidence="6 7" key="1">
    <citation type="submission" date="2020-02" db="EMBL/GenBank/DDBJ databases">
        <title>Full genome sequence of Nocardioides sp. R-3366.</title>
        <authorList>
            <person name="Im W.-T."/>
        </authorList>
    </citation>
    <scope>NUCLEOTIDE SEQUENCE [LARGE SCALE GENOMIC DNA]</scope>
    <source>
        <strain evidence="6 7">R-3366</strain>
    </source>
</reference>
<dbReference type="PROSITE" id="PS50977">
    <property type="entry name" value="HTH_TETR_2"/>
    <property type="match status" value="1"/>
</dbReference>
<dbReference type="PANTHER" id="PTHR30055">
    <property type="entry name" value="HTH-TYPE TRANSCRIPTIONAL REGULATOR RUTR"/>
    <property type="match status" value="1"/>
</dbReference>
<dbReference type="Gene3D" id="1.10.10.60">
    <property type="entry name" value="Homeodomain-like"/>
    <property type="match status" value="1"/>
</dbReference>
<proteinExistence type="predicted"/>
<feature type="DNA-binding region" description="H-T-H motif" evidence="4">
    <location>
        <begin position="42"/>
        <end position="61"/>
    </location>
</feature>
<dbReference type="PANTHER" id="PTHR30055:SF234">
    <property type="entry name" value="HTH-TYPE TRANSCRIPTIONAL REGULATOR BETI"/>
    <property type="match status" value="1"/>
</dbReference>
<feature type="domain" description="HTH tetR-type" evidence="5">
    <location>
        <begin position="19"/>
        <end position="79"/>
    </location>
</feature>
<evidence type="ECO:0000259" key="5">
    <source>
        <dbReference type="PROSITE" id="PS50977"/>
    </source>
</evidence>
<organism evidence="6 7">
    <name type="scientific">Nocardioides anomalus</name>
    <dbReference type="NCBI Taxonomy" id="2712223"/>
    <lineage>
        <taxon>Bacteria</taxon>
        <taxon>Bacillati</taxon>
        <taxon>Actinomycetota</taxon>
        <taxon>Actinomycetes</taxon>
        <taxon>Propionibacteriales</taxon>
        <taxon>Nocardioidaceae</taxon>
        <taxon>Nocardioides</taxon>
    </lineage>
</organism>
<keyword evidence="7" id="KW-1185">Reference proteome</keyword>
<dbReference type="Proteomes" id="UP000502996">
    <property type="component" value="Chromosome"/>
</dbReference>
<dbReference type="Pfam" id="PF00440">
    <property type="entry name" value="TetR_N"/>
    <property type="match status" value="1"/>
</dbReference>
<dbReference type="KEGG" id="nano:G5V58_16595"/>
<evidence type="ECO:0000256" key="2">
    <source>
        <dbReference type="ARBA" id="ARBA00023125"/>
    </source>
</evidence>
<keyword evidence="3" id="KW-0804">Transcription</keyword>
<evidence type="ECO:0000313" key="7">
    <source>
        <dbReference type="Proteomes" id="UP000502996"/>
    </source>
</evidence>
<dbReference type="Gene3D" id="1.10.357.10">
    <property type="entry name" value="Tetracycline Repressor, domain 2"/>
    <property type="match status" value="1"/>
</dbReference>
<evidence type="ECO:0000256" key="3">
    <source>
        <dbReference type="ARBA" id="ARBA00023163"/>
    </source>
</evidence>